<dbReference type="GO" id="GO:0000224">
    <property type="term" value="F:peptide-N4-(N-acetyl-beta-glucosaminyl)asparagine amidase activity"/>
    <property type="evidence" value="ECO:0007669"/>
    <property type="project" value="TreeGrafter"/>
</dbReference>
<evidence type="ECO:0000259" key="3">
    <source>
        <dbReference type="Pfam" id="PF17678"/>
    </source>
</evidence>
<evidence type="ECO:0000313" key="5">
    <source>
        <dbReference type="Proteomes" id="UP001304340"/>
    </source>
</evidence>
<dbReference type="PANTHER" id="PTHR12143:SF43">
    <property type="entry name" value="PUTATIVE-RELATED"/>
    <property type="match status" value="1"/>
</dbReference>
<dbReference type="InterPro" id="IPR012939">
    <property type="entry name" value="Glyco_hydro_92"/>
</dbReference>
<feature type="region of interest" description="Disordered" evidence="1">
    <location>
        <begin position="1"/>
        <end position="23"/>
    </location>
</feature>
<dbReference type="KEGG" id="sbil:SANBI_001404"/>
<gene>
    <name evidence="4" type="ORF">SANBI_001404</name>
</gene>
<feature type="compositionally biased region" description="Low complexity" evidence="1">
    <location>
        <begin position="110"/>
        <end position="121"/>
    </location>
</feature>
<reference evidence="5" key="1">
    <citation type="submission" date="2023-11" db="EMBL/GenBank/DDBJ databases">
        <authorList>
            <person name="Helweg L.P."/>
            <person name="Kiel A."/>
            <person name="Hitz F."/>
            <person name="Ruckert-Reed C."/>
            <person name="Busche T."/>
            <person name="Kaltschmidt B."/>
            <person name="Kaltschmidt C."/>
        </authorList>
    </citation>
    <scope>NUCLEOTIDE SEQUENCE [LARGE SCALE GENOMIC DNA]</scope>
    <source>
        <strain evidence="5">4.1</strain>
    </source>
</reference>
<feature type="compositionally biased region" description="Low complexity" evidence="1">
    <location>
        <begin position="11"/>
        <end position="21"/>
    </location>
</feature>
<feature type="domain" description="Glycosyl hydrolase family 92" evidence="2">
    <location>
        <begin position="423"/>
        <end position="931"/>
    </location>
</feature>
<dbReference type="GO" id="GO:0005975">
    <property type="term" value="P:carbohydrate metabolic process"/>
    <property type="evidence" value="ECO:0007669"/>
    <property type="project" value="InterPro"/>
</dbReference>
<dbReference type="Gene3D" id="3.30.2080.10">
    <property type="entry name" value="GH92 mannosidase domain"/>
    <property type="match status" value="1"/>
</dbReference>
<evidence type="ECO:0000313" key="4">
    <source>
        <dbReference type="EMBL" id="WPF83709.1"/>
    </source>
</evidence>
<name>A0AAF0Z7M2_9MICO</name>
<feature type="domain" description="Glycosyl hydrolase family 92 N-terminal" evidence="3">
    <location>
        <begin position="199"/>
        <end position="330"/>
    </location>
</feature>
<dbReference type="GO" id="GO:0005829">
    <property type="term" value="C:cytosol"/>
    <property type="evidence" value="ECO:0007669"/>
    <property type="project" value="TreeGrafter"/>
</dbReference>
<dbReference type="InterPro" id="IPR041371">
    <property type="entry name" value="GH92_N"/>
</dbReference>
<evidence type="ECO:0000259" key="2">
    <source>
        <dbReference type="Pfam" id="PF07971"/>
    </source>
</evidence>
<dbReference type="Gene3D" id="2.70.98.10">
    <property type="match status" value="1"/>
</dbReference>
<evidence type="ECO:0000256" key="1">
    <source>
        <dbReference type="SAM" id="MobiDB-lite"/>
    </source>
</evidence>
<keyword evidence="4" id="KW-0378">Hydrolase</keyword>
<dbReference type="Proteomes" id="UP001304340">
    <property type="component" value="Chromosome"/>
</dbReference>
<dbReference type="InterPro" id="IPR008928">
    <property type="entry name" value="6-hairpin_glycosidase_sf"/>
</dbReference>
<organism evidence="4 5">
    <name type="scientific">Sanguibacter biliveldensis</name>
    <dbReference type="NCBI Taxonomy" id="3030830"/>
    <lineage>
        <taxon>Bacteria</taxon>
        <taxon>Bacillati</taxon>
        <taxon>Actinomycetota</taxon>
        <taxon>Actinomycetes</taxon>
        <taxon>Micrococcales</taxon>
        <taxon>Sanguibacteraceae</taxon>
        <taxon>Sanguibacter</taxon>
    </lineage>
</organism>
<dbReference type="InterPro" id="IPR050883">
    <property type="entry name" value="PNGase"/>
</dbReference>
<sequence length="1083" mass="115126">MKTPSPSLSRAVPAVAPAATAETDPTRCWRVDAPPEGGEIEVNDLLGADGVTVRAGDELVYDVLPVAGDDDRYAATAVALDLRFDDGTRLSDGADGIRLPDGPVGAHSSGGTEETQTRGGTPIPHDQHGTPLDPAAQAADKRLWVDQWNRRTVDLGPWVGRRIDAVLAVVGATSEATAVFVGDVRVRQAPQRPDDLLGWVDTRRGTHSSDRFSRGNTAPVVSVPHGGVFGLPMTDASAGNWPYRYQMAAPSIQAFATSHIPSPWIGDRGVFQLMPSASATPPTERDARALSFERDDEHAGPDRYEVELDGVSVVLTAARHAVGLRVRSHSDSLSLVVDHLGEAADARWVVEDGALHLDVLLRDGGDRPDHHVHAAIPDVVSHTLTHADGELRGSVTLAVTEADVIVGVSTVGADQARVNATTAGTVDGMLREAAAAWHRALSAVEVHDPDQVSPDVLRSLAGSLGRVLTYPNAYDEPGPDGPRYRSPVDGVVRPGSFSATHGFWDTYRTAWPLLGLLAPDRAGALADGFVQHVADAGWVARWSAPGPVDCMTGTTSDTVFAGLAAQGVPFRLDEAYRSALHHATVPASDARVGRKGLRPGIFRGYVDTRVHEGMSWTLDNAINDASAARLALALLDHADGQPGPSALSTTAVSTKIAAADVTDTAAATAQIDRLTAEADYLARRALGYRSVFHRGLGFFLGRDEDGGWRVAEADFDPAEWGNDYTETNAWGTAFTAPHDGAGLAELHGGEEALGAALDAFFATPETADPSLVGSYGFVIHEMSEARDVRMGMLGLSNQPAHHIPLTYCFAGRHDDAHRVVVEARDRLFVGSEIGQGYPGDEDNGEMSAWYLFAVLGLYPLVPGTGEMVLTPPLLPRVTLHPQGRERPLEITAENAGAPYVREVRVDGEAWERVAVPADILASARHIAFVLSDEPTGWARDSRPTSISTELGLREPLRDLLVVEAGGVTDDRGESVVVLATGEHVELTLTEPAVVSLYTVTLAGEPAGLPAVPDPVDAAWRLEGVTADRTVVPLDVREETFDLACQTRPFRTRPEEGGGEAVVAVRLTALSEVELSQIEVFGPA</sequence>
<dbReference type="SUPFAM" id="SSF48208">
    <property type="entry name" value="Six-hairpin glycosidases"/>
    <property type="match status" value="1"/>
</dbReference>
<proteinExistence type="predicted"/>
<feature type="region of interest" description="Disordered" evidence="1">
    <location>
        <begin position="93"/>
        <end position="133"/>
    </location>
</feature>
<keyword evidence="5" id="KW-1185">Reference proteome</keyword>
<dbReference type="AlphaFoldDB" id="A0AAF0Z7M2"/>
<dbReference type="EMBL" id="CP138359">
    <property type="protein sequence ID" value="WPF83709.1"/>
    <property type="molecule type" value="Genomic_DNA"/>
</dbReference>
<dbReference type="RefSeq" id="WP_319160268.1">
    <property type="nucleotide sequence ID" value="NZ_CP138359.1"/>
</dbReference>
<dbReference type="InterPro" id="IPR014718">
    <property type="entry name" value="GH-type_carb-bd"/>
</dbReference>
<dbReference type="GO" id="GO:0030246">
    <property type="term" value="F:carbohydrate binding"/>
    <property type="evidence" value="ECO:0007669"/>
    <property type="project" value="InterPro"/>
</dbReference>
<dbReference type="GO" id="GO:0006516">
    <property type="term" value="P:glycoprotein catabolic process"/>
    <property type="evidence" value="ECO:0007669"/>
    <property type="project" value="TreeGrafter"/>
</dbReference>
<dbReference type="Pfam" id="PF07971">
    <property type="entry name" value="Glyco_hydro_92"/>
    <property type="match status" value="1"/>
</dbReference>
<accession>A0AAF0Z7M2</accession>
<dbReference type="PANTHER" id="PTHR12143">
    <property type="entry name" value="PEPTIDE N-GLYCANASE PNGASE -RELATED"/>
    <property type="match status" value="1"/>
</dbReference>
<dbReference type="Gene3D" id="1.20.1050.60">
    <property type="entry name" value="alpha-1,2-mannosidase"/>
    <property type="match status" value="1"/>
</dbReference>
<dbReference type="Pfam" id="PF17678">
    <property type="entry name" value="Glyco_hydro_92N"/>
    <property type="match status" value="1"/>
</dbReference>
<dbReference type="Gene3D" id="1.20.1610.10">
    <property type="entry name" value="alpha-1,2-mannosidases domains"/>
    <property type="match status" value="1"/>
</dbReference>
<protein>
    <submittedName>
        <fullName evidence="4">Glycoside hydrolase family 92 protein</fullName>
    </submittedName>
</protein>